<proteinExistence type="predicted"/>
<dbReference type="Proteomes" id="UP001225356">
    <property type="component" value="Unassembled WGS sequence"/>
</dbReference>
<comment type="caution">
    <text evidence="2">The sequence shown here is derived from an EMBL/GenBank/DDBJ whole genome shotgun (WGS) entry which is preliminary data.</text>
</comment>
<gene>
    <name evidence="2" type="ORF">J2853_009793</name>
</gene>
<dbReference type="RefSeq" id="WP_307569571.1">
    <property type="nucleotide sequence ID" value="NZ_JAUSQU010000003.1"/>
</dbReference>
<reference evidence="2 3" key="1">
    <citation type="submission" date="2023-07" db="EMBL/GenBank/DDBJ databases">
        <title>Sequencing the genomes of 1000 actinobacteria strains.</title>
        <authorList>
            <person name="Klenk H.-P."/>
        </authorList>
    </citation>
    <scope>NUCLEOTIDE SEQUENCE [LARGE SCALE GENOMIC DNA]</scope>
    <source>
        <strain evidence="2 3">DSM 46740</strain>
    </source>
</reference>
<feature type="compositionally biased region" description="Polar residues" evidence="1">
    <location>
        <begin position="104"/>
        <end position="114"/>
    </location>
</feature>
<name>A0ABT9QUQ7_9ACTN</name>
<accession>A0ABT9QUQ7</accession>
<dbReference type="EMBL" id="JAUSQU010000003">
    <property type="protein sequence ID" value="MDP9850497.1"/>
    <property type="molecule type" value="Genomic_DNA"/>
</dbReference>
<feature type="compositionally biased region" description="Basic and acidic residues" evidence="1">
    <location>
        <begin position="73"/>
        <end position="87"/>
    </location>
</feature>
<sequence length="114" mass="12564">MVTEEETRLMTAVAERLENGSYSIVETYEIISSLVDTITDKRLAVLMGQKSSIDMAETQEVAQAAAFAFPGTVRDRLRTDPDARQEENTSIGSAPATRPFPATGPQQSRQDNER</sequence>
<organism evidence="2 3">
    <name type="scientific">Streptosporangium lutulentum</name>
    <dbReference type="NCBI Taxonomy" id="1461250"/>
    <lineage>
        <taxon>Bacteria</taxon>
        <taxon>Bacillati</taxon>
        <taxon>Actinomycetota</taxon>
        <taxon>Actinomycetes</taxon>
        <taxon>Streptosporangiales</taxon>
        <taxon>Streptosporangiaceae</taxon>
        <taxon>Streptosporangium</taxon>
    </lineage>
</organism>
<feature type="region of interest" description="Disordered" evidence="1">
    <location>
        <begin position="72"/>
        <end position="114"/>
    </location>
</feature>
<protein>
    <submittedName>
        <fullName evidence="2">Uncharacterized protein</fullName>
    </submittedName>
</protein>
<keyword evidence="3" id="KW-1185">Reference proteome</keyword>
<evidence type="ECO:0000313" key="2">
    <source>
        <dbReference type="EMBL" id="MDP9850497.1"/>
    </source>
</evidence>
<evidence type="ECO:0000256" key="1">
    <source>
        <dbReference type="SAM" id="MobiDB-lite"/>
    </source>
</evidence>
<evidence type="ECO:0000313" key="3">
    <source>
        <dbReference type="Proteomes" id="UP001225356"/>
    </source>
</evidence>